<feature type="repeat" description="TPR" evidence="1">
    <location>
        <begin position="38"/>
        <end position="71"/>
    </location>
</feature>
<dbReference type="PATRIC" id="fig|595434.4.peg.5286"/>
<dbReference type="RefSeq" id="WP_047816537.1">
    <property type="nucleotide sequence ID" value="NZ_LECT01000044.1"/>
</dbReference>
<dbReference type="Gene3D" id="1.25.40.10">
    <property type="entry name" value="Tetratricopeptide repeat domain"/>
    <property type="match status" value="1"/>
</dbReference>
<proteinExistence type="predicted"/>
<dbReference type="Proteomes" id="UP000036367">
    <property type="component" value="Unassembled WGS sequence"/>
</dbReference>
<dbReference type="AlphaFoldDB" id="A0A0J1B7T2"/>
<keyword evidence="3" id="KW-1185">Reference proteome</keyword>
<dbReference type="InterPro" id="IPR019734">
    <property type="entry name" value="TPR_rpt"/>
</dbReference>
<dbReference type="PANTHER" id="PTHR44523:SF1">
    <property type="entry name" value="TETRATRICOPEPTIDE REPEAT PROTEIN 13"/>
    <property type="match status" value="1"/>
</dbReference>
<dbReference type="PANTHER" id="PTHR44523">
    <property type="entry name" value="TETRATRICOPEPTIDE REPEAT PROTEIN 13"/>
    <property type="match status" value="1"/>
</dbReference>
<evidence type="ECO:0000313" key="3">
    <source>
        <dbReference type="Proteomes" id="UP000036367"/>
    </source>
</evidence>
<name>A0A0J1B7T2_RHOIS</name>
<sequence>MPTLAEILQQSWQVHQSGNVDAAMQMYRGVLRQVPQSADAWVYLGIAQFDKRDFTGAVDSYQKAIDLRSNFPIAWNNLGNAFRMLGEVDRAEESFANALQQQPGYLSAIKNRGTLWIWNGEIERGLKWYEEGLAIQPDNAELHRNLGVISLLQGDYDRGWNEYRWRWRMPGVGRPAIADHLRSAGGHVPVWSGQPLDGNTVLIYPEQGLGDAIHFLRVAGALAQDGARVMVVCPPKLIPLFSSAVGSTGLGIECLIPDVDAQSALMSLPAGATIDFQGSFLEVLDGLYQRDGKLHDGADLFERTEPGQYVGYLDVPASTVHYWGNFLQPLRQSGKKLIGLNWQGNPEHHADVYRSIPLETFRPLIETPGLKSISLQFGHGSEQLDQSDLGDLVHRLPDKLDQSGGQFVDTAAVLRNLDALVTTDTAIAHLAGSLGVRTILLLGKVPDWRWLRSGETTRWYPSVEIVRQTELGDWKPCVEAVLSKLA</sequence>
<feature type="repeat" description="TPR" evidence="1">
    <location>
        <begin position="72"/>
        <end position="105"/>
    </location>
</feature>
<accession>A0A0J1B7T2</accession>
<dbReference type="Pfam" id="PF13414">
    <property type="entry name" value="TPR_11"/>
    <property type="match status" value="1"/>
</dbReference>
<dbReference type="InterPro" id="IPR011990">
    <property type="entry name" value="TPR-like_helical_dom_sf"/>
</dbReference>
<dbReference type="SUPFAM" id="SSF53756">
    <property type="entry name" value="UDP-Glycosyltransferase/glycogen phosphorylase"/>
    <property type="match status" value="1"/>
</dbReference>
<feature type="repeat" description="TPR" evidence="1">
    <location>
        <begin position="106"/>
        <end position="139"/>
    </location>
</feature>
<dbReference type="Gene3D" id="3.40.50.2000">
    <property type="entry name" value="Glycogen Phosphorylase B"/>
    <property type="match status" value="1"/>
</dbReference>
<dbReference type="STRING" id="595434.RISK_005567"/>
<evidence type="ECO:0000313" key="2">
    <source>
        <dbReference type="EMBL" id="KLU02501.1"/>
    </source>
</evidence>
<dbReference type="PROSITE" id="PS50005">
    <property type="entry name" value="TPR"/>
    <property type="match status" value="3"/>
</dbReference>
<evidence type="ECO:0000256" key="1">
    <source>
        <dbReference type="PROSITE-ProRule" id="PRU00339"/>
    </source>
</evidence>
<comment type="caution">
    <text evidence="2">The sequence shown here is derived from an EMBL/GenBank/DDBJ whole genome shotgun (WGS) entry which is preliminary data.</text>
</comment>
<organism evidence="2 3">
    <name type="scientific">Rhodopirellula islandica</name>
    <dbReference type="NCBI Taxonomy" id="595434"/>
    <lineage>
        <taxon>Bacteria</taxon>
        <taxon>Pseudomonadati</taxon>
        <taxon>Planctomycetota</taxon>
        <taxon>Planctomycetia</taxon>
        <taxon>Pirellulales</taxon>
        <taxon>Pirellulaceae</taxon>
        <taxon>Rhodopirellula</taxon>
    </lineage>
</organism>
<gene>
    <name evidence="2" type="ORF">RISK_005567</name>
</gene>
<dbReference type="SUPFAM" id="SSF48452">
    <property type="entry name" value="TPR-like"/>
    <property type="match status" value="1"/>
</dbReference>
<dbReference type="OrthoDB" id="9778733at2"/>
<reference evidence="2" key="1">
    <citation type="submission" date="2015-05" db="EMBL/GenBank/DDBJ databases">
        <title>Permanent draft genome of Rhodopirellula islandicus K833.</title>
        <authorList>
            <person name="Kizina J."/>
            <person name="Richter M."/>
            <person name="Glockner F.O."/>
            <person name="Harder J."/>
        </authorList>
    </citation>
    <scope>NUCLEOTIDE SEQUENCE [LARGE SCALE GENOMIC DNA]</scope>
    <source>
        <strain evidence="2">K833</strain>
    </source>
</reference>
<keyword evidence="1" id="KW-0802">TPR repeat</keyword>
<protein>
    <submittedName>
        <fullName evidence="2">TPR repeat protein</fullName>
    </submittedName>
</protein>
<dbReference type="SMART" id="SM00028">
    <property type="entry name" value="TPR"/>
    <property type="match status" value="3"/>
</dbReference>
<dbReference type="EMBL" id="LECT01000044">
    <property type="protein sequence ID" value="KLU02501.1"/>
    <property type="molecule type" value="Genomic_DNA"/>
</dbReference>